<sequence>VDGSPRELWGSEEMGMKEEYSPKRGMRTGMENILDGGVRSGKVPSAQSTPR</sequence>
<feature type="region of interest" description="Disordered" evidence="1">
    <location>
        <begin position="1"/>
        <end position="51"/>
    </location>
</feature>
<dbReference type="AlphaFoldDB" id="A0A392RNN2"/>
<proteinExistence type="predicted"/>
<comment type="caution">
    <text evidence="2">The sequence shown here is derived from an EMBL/GenBank/DDBJ whole genome shotgun (WGS) entry which is preliminary data.</text>
</comment>
<dbReference type="EMBL" id="LXQA010243979">
    <property type="protein sequence ID" value="MCI37380.1"/>
    <property type="molecule type" value="Genomic_DNA"/>
</dbReference>
<dbReference type="Proteomes" id="UP000265520">
    <property type="component" value="Unassembled WGS sequence"/>
</dbReference>
<organism evidence="2 3">
    <name type="scientific">Trifolium medium</name>
    <dbReference type="NCBI Taxonomy" id="97028"/>
    <lineage>
        <taxon>Eukaryota</taxon>
        <taxon>Viridiplantae</taxon>
        <taxon>Streptophyta</taxon>
        <taxon>Embryophyta</taxon>
        <taxon>Tracheophyta</taxon>
        <taxon>Spermatophyta</taxon>
        <taxon>Magnoliopsida</taxon>
        <taxon>eudicotyledons</taxon>
        <taxon>Gunneridae</taxon>
        <taxon>Pentapetalae</taxon>
        <taxon>rosids</taxon>
        <taxon>fabids</taxon>
        <taxon>Fabales</taxon>
        <taxon>Fabaceae</taxon>
        <taxon>Papilionoideae</taxon>
        <taxon>50 kb inversion clade</taxon>
        <taxon>NPAAA clade</taxon>
        <taxon>Hologalegina</taxon>
        <taxon>IRL clade</taxon>
        <taxon>Trifolieae</taxon>
        <taxon>Trifolium</taxon>
    </lineage>
</organism>
<reference evidence="2 3" key="1">
    <citation type="journal article" date="2018" name="Front. Plant Sci.">
        <title>Red Clover (Trifolium pratense) and Zigzag Clover (T. medium) - A Picture of Genomic Similarities and Differences.</title>
        <authorList>
            <person name="Dluhosova J."/>
            <person name="Istvanek J."/>
            <person name="Nedelnik J."/>
            <person name="Repkova J."/>
        </authorList>
    </citation>
    <scope>NUCLEOTIDE SEQUENCE [LARGE SCALE GENOMIC DNA]</scope>
    <source>
        <strain evidence="3">cv. 10/8</strain>
        <tissue evidence="2">Leaf</tissue>
    </source>
</reference>
<accession>A0A392RNN2</accession>
<evidence type="ECO:0000313" key="2">
    <source>
        <dbReference type="EMBL" id="MCI37380.1"/>
    </source>
</evidence>
<protein>
    <submittedName>
        <fullName evidence="2">Uncharacterized protein</fullName>
    </submittedName>
</protein>
<name>A0A392RNN2_9FABA</name>
<feature type="non-terminal residue" evidence="2">
    <location>
        <position position="1"/>
    </location>
</feature>
<keyword evidence="3" id="KW-1185">Reference proteome</keyword>
<evidence type="ECO:0000256" key="1">
    <source>
        <dbReference type="SAM" id="MobiDB-lite"/>
    </source>
</evidence>
<evidence type="ECO:0000313" key="3">
    <source>
        <dbReference type="Proteomes" id="UP000265520"/>
    </source>
</evidence>